<dbReference type="PANTHER" id="PTHR12876">
    <property type="entry name" value="N4BP1-RELATED"/>
    <property type="match status" value="1"/>
</dbReference>
<name>A0A1A8B2U3_NOTFU</name>
<proteinExistence type="predicted"/>
<dbReference type="PANTHER" id="PTHR12876:SF10">
    <property type="entry name" value="ENDORIBONUCLEASE ZC3H12A"/>
    <property type="match status" value="1"/>
</dbReference>
<dbReference type="EMBL" id="HADY01023302">
    <property type="protein sequence ID" value="SBP61787.1"/>
    <property type="molecule type" value="Transcribed_RNA"/>
</dbReference>
<dbReference type="InterPro" id="IPR051101">
    <property type="entry name" value="ZC3H12/N4BP1_RNase_Reg"/>
</dbReference>
<sequence length="154" mass="16507">MLDSIQLSTPGPVPAAHISTWGSSPCETMFQKPLDPRLLQAQLDFFHKLGYSTAQVQAIQLKFGTDTDKVLGELVQLGAGQEVKQGPVTTVSVLKPGGAPAPNLLLPVTHPESRENPEDGDVLRAVVIDGSNVAMRSECLFSTSSFIFYSLLSI</sequence>
<evidence type="ECO:0000313" key="2">
    <source>
        <dbReference type="EMBL" id="SBP61787.1"/>
    </source>
</evidence>
<reference evidence="2" key="1">
    <citation type="submission" date="2016-05" db="EMBL/GenBank/DDBJ databases">
        <authorList>
            <person name="Lavstsen T."/>
            <person name="Jespersen J.S."/>
        </authorList>
    </citation>
    <scope>NUCLEOTIDE SEQUENCE</scope>
    <source>
        <tissue evidence="2">Brain</tissue>
    </source>
</reference>
<dbReference type="GO" id="GO:0061158">
    <property type="term" value="P:3'-UTR-mediated mRNA destabilization"/>
    <property type="evidence" value="ECO:0007669"/>
    <property type="project" value="TreeGrafter"/>
</dbReference>
<dbReference type="GO" id="GO:0005634">
    <property type="term" value="C:nucleus"/>
    <property type="evidence" value="ECO:0007669"/>
    <property type="project" value="TreeGrafter"/>
</dbReference>
<dbReference type="InterPro" id="IPR040546">
    <property type="entry name" value="Rege-1_UBA-like"/>
</dbReference>
<accession>A0A1A8B2U3</accession>
<reference evidence="2" key="2">
    <citation type="submission" date="2016-06" db="EMBL/GenBank/DDBJ databases">
        <title>The genome of a short-lived fish provides insights into sex chromosome evolution and the genetic control of aging.</title>
        <authorList>
            <person name="Reichwald K."/>
            <person name="Felder M."/>
            <person name="Petzold A."/>
            <person name="Koch P."/>
            <person name="Groth M."/>
            <person name="Platzer M."/>
        </authorList>
    </citation>
    <scope>NUCLEOTIDE SEQUENCE</scope>
    <source>
        <tissue evidence="2">Brain</tissue>
    </source>
</reference>
<feature type="domain" description="Rege-1 UBA-like" evidence="1">
    <location>
        <begin position="40"/>
        <end position="78"/>
    </location>
</feature>
<dbReference type="Pfam" id="PF18039">
    <property type="entry name" value="UBA_6"/>
    <property type="match status" value="1"/>
</dbReference>
<dbReference type="AlphaFoldDB" id="A0A1A8B2U3"/>
<organism evidence="2">
    <name type="scientific">Nothobranchius furzeri</name>
    <name type="common">Turquoise killifish</name>
    <dbReference type="NCBI Taxonomy" id="105023"/>
    <lineage>
        <taxon>Eukaryota</taxon>
        <taxon>Metazoa</taxon>
        <taxon>Chordata</taxon>
        <taxon>Craniata</taxon>
        <taxon>Vertebrata</taxon>
        <taxon>Euteleostomi</taxon>
        <taxon>Actinopterygii</taxon>
        <taxon>Neopterygii</taxon>
        <taxon>Teleostei</taxon>
        <taxon>Neoteleostei</taxon>
        <taxon>Acanthomorphata</taxon>
        <taxon>Ovalentaria</taxon>
        <taxon>Atherinomorphae</taxon>
        <taxon>Cyprinodontiformes</taxon>
        <taxon>Nothobranchiidae</taxon>
        <taxon>Nothobranchius</taxon>
    </lineage>
</organism>
<dbReference type="GO" id="GO:0036464">
    <property type="term" value="C:cytoplasmic ribonucleoprotein granule"/>
    <property type="evidence" value="ECO:0007669"/>
    <property type="project" value="TreeGrafter"/>
</dbReference>
<dbReference type="GO" id="GO:0003729">
    <property type="term" value="F:mRNA binding"/>
    <property type="evidence" value="ECO:0007669"/>
    <property type="project" value="TreeGrafter"/>
</dbReference>
<dbReference type="GO" id="GO:0004521">
    <property type="term" value="F:RNA endonuclease activity"/>
    <property type="evidence" value="ECO:0007669"/>
    <property type="project" value="TreeGrafter"/>
</dbReference>
<evidence type="ECO:0000259" key="1">
    <source>
        <dbReference type="Pfam" id="PF18039"/>
    </source>
</evidence>
<gene>
    <name evidence="2" type="primary">ZC3H12A</name>
</gene>
<protein>
    <submittedName>
        <fullName evidence="2">Zinc finger CCCH-type containing 12A</fullName>
    </submittedName>
</protein>